<evidence type="ECO:0000313" key="6">
    <source>
        <dbReference type="Proteomes" id="UP001597085"/>
    </source>
</evidence>
<keyword evidence="2" id="KW-0813">Transport</keyword>
<dbReference type="RefSeq" id="WP_390278260.1">
    <property type="nucleotide sequence ID" value="NZ_JBHUDK010000016.1"/>
</dbReference>
<evidence type="ECO:0000256" key="2">
    <source>
        <dbReference type="ARBA" id="ARBA00022448"/>
    </source>
</evidence>
<dbReference type="Gene3D" id="3.40.50.1980">
    <property type="entry name" value="Nitrogenase molybdenum iron protein domain"/>
    <property type="match status" value="2"/>
</dbReference>
<dbReference type="Proteomes" id="UP001597085">
    <property type="component" value="Unassembled WGS sequence"/>
</dbReference>
<comment type="caution">
    <text evidence="5">The sequence shown here is derived from an EMBL/GenBank/DDBJ whole genome shotgun (WGS) entry which is preliminary data.</text>
</comment>
<gene>
    <name evidence="5" type="ORF">ACFSBX_16850</name>
</gene>
<evidence type="ECO:0000259" key="4">
    <source>
        <dbReference type="Pfam" id="PF01497"/>
    </source>
</evidence>
<keyword evidence="6" id="KW-1185">Reference proteome</keyword>
<evidence type="ECO:0000256" key="1">
    <source>
        <dbReference type="ARBA" id="ARBA00004196"/>
    </source>
</evidence>
<comment type="subcellular location">
    <subcellularLocation>
        <location evidence="1">Cell envelope</location>
    </subcellularLocation>
</comment>
<evidence type="ECO:0000313" key="5">
    <source>
        <dbReference type="EMBL" id="MFD1600610.1"/>
    </source>
</evidence>
<dbReference type="PANTHER" id="PTHR30532:SF1">
    <property type="entry name" value="IRON(3+)-HYDROXAMATE-BINDING PROTEIN FHUD"/>
    <property type="match status" value="1"/>
</dbReference>
<evidence type="ECO:0000256" key="3">
    <source>
        <dbReference type="ARBA" id="ARBA00022729"/>
    </source>
</evidence>
<dbReference type="EMBL" id="JBHUDK010000016">
    <property type="protein sequence ID" value="MFD1600610.1"/>
    <property type="molecule type" value="Genomic_DNA"/>
</dbReference>
<proteinExistence type="predicted"/>
<sequence length="416" mass="46100">MTDTDSSRSGNHTRRAYLKGGSAFVGVGLLTGCLGGGDSTSSPTEERTDQTTTITDGVTETSTQSDQPYSVTMSPAGTVEFEEPPTNVMVYNLLYADMAVAYGYGDAVNSLGFSTEIGGALDAFYERLEDVSFDHESLTQLNTGSGNLTVDMELFYELDSDLHLIDPALIASFDGWTVDDIEEITENIAPFFGNNYSRRNTEPPKPYRDDYEYYTLWEISEKVAKVFQAQQRYEALASIHDDLLATIESDLPPERERPTVGSVLYMDETFYPAKINESGFANAHIRPLGATDAFAGGDISYESSYDFETMVEIDPEIILHRYGYSYYDVEAIREELANHAIGQQLSAVQDGRVYAGGNPLQGPVMNLFQLEMTAKQLYPDAFGEWPTYASGPYPEIPEEEQLFDRQEVANVINGNL</sequence>
<dbReference type="InterPro" id="IPR051313">
    <property type="entry name" value="Bact_iron-sidero_bind"/>
</dbReference>
<keyword evidence="3" id="KW-0732">Signal</keyword>
<organism evidence="5 6">
    <name type="scientific">Halobellus rarus</name>
    <dbReference type="NCBI Taxonomy" id="1126237"/>
    <lineage>
        <taxon>Archaea</taxon>
        <taxon>Methanobacteriati</taxon>
        <taxon>Methanobacteriota</taxon>
        <taxon>Stenosarchaea group</taxon>
        <taxon>Halobacteria</taxon>
        <taxon>Halobacteriales</taxon>
        <taxon>Haloferacaceae</taxon>
        <taxon>Halobellus</taxon>
    </lineage>
</organism>
<name>A0ABD6CS51_9EURY</name>
<reference evidence="5 6" key="1">
    <citation type="journal article" date="2019" name="Int. J. Syst. Evol. Microbiol.">
        <title>The Global Catalogue of Microorganisms (GCM) 10K type strain sequencing project: providing services to taxonomists for standard genome sequencing and annotation.</title>
        <authorList>
            <consortium name="The Broad Institute Genomics Platform"/>
            <consortium name="The Broad Institute Genome Sequencing Center for Infectious Disease"/>
            <person name="Wu L."/>
            <person name="Ma J."/>
        </authorList>
    </citation>
    <scope>NUCLEOTIDE SEQUENCE [LARGE SCALE GENOMIC DNA]</scope>
    <source>
        <strain evidence="5 6">CGMCC 1.12121</strain>
    </source>
</reference>
<feature type="domain" description="Fe/B12 periplasmic-binding" evidence="4">
    <location>
        <begin position="165"/>
        <end position="357"/>
    </location>
</feature>
<dbReference type="SUPFAM" id="SSF53807">
    <property type="entry name" value="Helical backbone' metal receptor"/>
    <property type="match status" value="1"/>
</dbReference>
<dbReference type="AlphaFoldDB" id="A0ABD6CS51"/>
<protein>
    <submittedName>
        <fullName evidence="5">ABC transporter substrate-binding protein</fullName>
    </submittedName>
</protein>
<accession>A0ABD6CS51</accession>
<dbReference type="Pfam" id="PF01497">
    <property type="entry name" value="Peripla_BP_2"/>
    <property type="match status" value="1"/>
</dbReference>
<dbReference type="InterPro" id="IPR002491">
    <property type="entry name" value="ABC_transptr_periplasmic_BD"/>
</dbReference>
<dbReference type="PANTHER" id="PTHR30532">
    <property type="entry name" value="IRON III DICITRATE-BINDING PERIPLASMIC PROTEIN"/>
    <property type="match status" value="1"/>
</dbReference>